<dbReference type="InterPro" id="IPR051109">
    <property type="entry name" value="MAM_complex_regulator"/>
</dbReference>
<reference evidence="3" key="3">
    <citation type="submission" date="2025-09" db="UniProtKB">
        <authorList>
            <consortium name="Ensembl"/>
        </authorList>
    </citation>
    <scope>IDENTIFICATION</scope>
</reference>
<evidence type="ECO:0000313" key="3">
    <source>
        <dbReference type="Ensembl" id="ENSCSAVP00000001164.1"/>
    </source>
</evidence>
<dbReference type="InterPro" id="IPR036034">
    <property type="entry name" value="PDZ_sf"/>
</dbReference>
<dbReference type="HOGENOM" id="CLU_2078258_0_0_1"/>
<dbReference type="Gene3D" id="2.30.42.10">
    <property type="match status" value="1"/>
</dbReference>
<protein>
    <recommendedName>
        <fullName evidence="2">PDZ domain-containing protein</fullName>
    </recommendedName>
</protein>
<accession>H2Y766</accession>
<sequence length="118" mass="13123">SFPIYISSVVGGSEAEAKGVKRGDLLLEVNGQNFEKLTLERATSILLKNTDLSLTLKTSLFAFKEMMSDLANPQKKKKSKNDEKNIFFPPGQRGGRVSLTMMNDSEVFDQKHKKGLTL</sequence>
<dbReference type="InParanoid" id="H2Y766"/>
<organism evidence="3 4">
    <name type="scientific">Ciona savignyi</name>
    <name type="common">Pacific transparent sea squirt</name>
    <dbReference type="NCBI Taxonomy" id="51511"/>
    <lineage>
        <taxon>Eukaryota</taxon>
        <taxon>Metazoa</taxon>
        <taxon>Chordata</taxon>
        <taxon>Tunicata</taxon>
        <taxon>Ascidiacea</taxon>
        <taxon>Phlebobranchia</taxon>
        <taxon>Cionidae</taxon>
        <taxon>Ciona</taxon>
    </lineage>
</organism>
<evidence type="ECO:0000256" key="1">
    <source>
        <dbReference type="SAM" id="MobiDB-lite"/>
    </source>
</evidence>
<dbReference type="SMART" id="SM00228">
    <property type="entry name" value="PDZ"/>
    <property type="match status" value="1"/>
</dbReference>
<dbReference type="InterPro" id="IPR001478">
    <property type="entry name" value="PDZ"/>
</dbReference>
<keyword evidence="4" id="KW-1185">Reference proteome</keyword>
<evidence type="ECO:0000313" key="4">
    <source>
        <dbReference type="Proteomes" id="UP000007875"/>
    </source>
</evidence>
<dbReference type="Ensembl" id="ENSCSAVT00000001177.1">
    <property type="protein sequence ID" value="ENSCSAVP00000001164.1"/>
    <property type="gene ID" value="ENSCSAVG00000000654.1"/>
</dbReference>
<dbReference type="STRING" id="51511.ENSCSAVP00000001164"/>
<feature type="region of interest" description="Disordered" evidence="1">
    <location>
        <begin position="72"/>
        <end position="94"/>
    </location>
</feature>
<dbReference type="Proteomes" id="UP000007875">
    <property type="component" value="Unassembled WGS sequence"/>
</dbReference>
<proteinExistence type="predicted"/>
<evidence type="ECO:0000259" key="2">
    <source>
        <dbReference type="PROSITE" id="PS50106"/>
    </source>
</evidence>
<dbReference type="AlphaFoldDB" id="H2Y766"/>
<feature type="domain" description="PDZ" evidence="2">
    <location>
        <begin position="1"/>
        <end position="46"/>
    </location>
</feature>
<dbReference type="Pfam" id="PF00595">
    <property type="entry name" value="PDZ"/>
    <property type="match status" value="1"/>
</dbReference>
<dbReference type="PROSITE" id="PS50106">
    <property type="entry name" value="PDZ"/>
    <property type="match status" value="1"/>
</dbReference>
<dbReference type="PANTHER" id="PTHR14063">
    <property type="entry name" value="PROTEIN LIN-7 HOMOLOG"/>
    <property type="match status" value="1"/>
</dbReference>
<name>H2Y766_CIOSA</name>
<dbReference type="SUPFAM" id="SSF50156">
    <property type="entry name" value="PDZ domain-like"/>
    <property type="match status" value="1"/>
</dbReference>
<reference evidence="4" key="1">
    <citation type="submission" date="2003-08" db="EMBL/GenBank/DDBJ databases">
        <authorList>
            <person name="Birren B."/>
            <person name="Nusbaum C."/>
            <person name="Abebe A."/>
            <person name="Abouelleil A."/>
            <person name="Adekoya E."/>
            <person name="Ait-zahra M."/>
            <person name="Allen N."/>
            <person name="Allen T."/>
            <person name="An P."/>
            <person name="Anderson M."/>
            <person name="Anderson S."/>
            <person name="Arachchi H."/>
            <person name="Armbruster J."/>
            <person name="Bachantsang P."/>
            <person name="Baldwin J."/>
            <person name="Barry A."/>
            <person name="Bayul T."/>
            <person name="Blitshsteyn B."/>
            <person name="Bloom T."/>
            <person name="Blye J."/>
            <person name="Boguslavskiy L."/>
            <person name="Borowsky M."/>
            <person name="Boukhgalter B."/>
            <person name="Brunache A."/>
            <person name="Butler J."/>
            <person name="Calixte N."/>
            <person name="Calvo S."/>
            <person name="Camarata J."/>
            <person name="Campo K."/>
            <person name="Chang J."/>
            <person name="Cheshatsang Y."/>
            <person name="Citroen M."/>
            <person name="Collymore A."/>
            <person name="Considine T."/>
            <person name="Cook A."/>
            <person name="Cooke P."/>
            <person name="Corum B."/>
            <person name="Cuomo C."/>
            <person name="David R."/>
            <person name="Dawoe T."/>
            <person name="Degray S."/>
            <person name="Dodge S."/>
            <person name="Dooley K."/>
            <person name="Dorje P."/>
            <person name="Dorjee K."/>
            <person name="Dorris L."/>
            <person name="Duffey N."/>
            <person name="Dupes A."/>
            <person name="Elkins T."/>
            <person name="Engels R."/>
            <person name="Erickson J."/>
            <person name="Farina A."/>
            <person name="Faro S."/>
            <person name="Ferreira P."/>
            <person name="Fischer H."/>
            <person name="Fitzgerald M."/>
            <person name="Foley K."/>
            <person name="Gage D."/>
            <person name="Galagan J."/>
            <person name="Gearin G."/>
            <person name="Gnerre S."/>
            <person name="Gnirke A."/>
            <person name="Goyette A."/>
            <person name="Graham J."/>
            <person name="Grandbois E."/>
            <person name="Gyaltsen K."/>
            <person name="Hafez N."/>
            <person name="Hagopian D."/>
            <person name="Hagos B."/>
            <person name="Hall J."/>
            <person name="Hatcher B."/>
            <person name="Heller A."/>
            <person name="Higgins H."/>
            <person name="Honan T."/>
            <person name="Horn A."/>
            <person name="Houde N."/>
            <person name="Hughes L."/>
            <person name="Hulme W."/>
            <person name="Husby E."/>
            <person name="Iliev I."/>
            <person name="Jaffe D."/>
            <person name="Jones C."/>
            <person name="Kamal M."/>
            <person name="Kamat A."/>
            <person name="Kamvysselis M."/>
            <person name="Karlsson E."/>
            <person name="Kells C."/>
            <person name="Kieu A."/>
            <person name="Kisner P."/>
            <person name="Kodira C."/>
            <person name="Kulbokas E."/>
            <person name="Labutti K."/>
            <person name="Lama D."/>
            <person name="Landers T."/>
            <person name="Leger J."/>
            <person name="Levine S."/>
            <person name="Lewis D."/>
            <person name="Lewis T."/>
            <person name="Lindblad-toh K."/>
            <person name="Liu X."/>
            <person name="Lokyitsang T."/>
            <person name="Lokyitsang Y."/>
            <person name="Lucien O."/>
            <person name="Lui A."/>
            <person name="Ma L.J."/>
            <person name="Mabbitt R."/>
            <person name="Macdonald J."/>
            <person name="Maclean C."/>
            <person name="Major J."/>
            <person name="Manning J."/>
            <person name="Marabella R."/>
            <person name="Maru K."/>
            <person name="Matthews C."/>
            <person name="Mauceli E."/>
            <person name="Mccarthy M."/>
            <person name="Mcdonough S."/>
            <person name="Mcghee T."/>
            <person name="Meldrim J."/>
            <person name="Meneus L."/>
            <person name="Mesirov J."/>
            <person name="Mihalev A."/>
            <person name="Mihova T."/>
            <person name="Mikkelsen T."/>
            <person name="Mlenga V."/>
            <person name="Moru K."/>
            <person name="Mozes J."/>
            <person name="Mulrain L."/>
            <person name="Munson G."/>
            <person name="Naylor J."/>
            <person name="Newes C."/>
            <person name="Nguyen C."/>
            <person name="Nguyen N."/>
            <person name="Nguyen T."/>
            <person name="Nicol R."/>
            <person name="Nielsen C."/>
            <person name="Nizzari M."/>
            <person name="Norbu C."/>
            <person name="Norbu N."/>
            <person name="O'donnell P."/>
            <person name="Okoawo O."/>
            <person name="O'leary S."/>
            <person name="Omotosho B."/>
            <person name="O'neill K."/>
            <person name="Osman S."/>
            <person name="Parker S."/>
            <person name="Perrin D."/>
            <person name="Phunkhang P."/>
            <person name="Piqani B."/>
            <person name="Purcell S."/>
            <person name="Rachupka T."/>
            <person name="Ramasamy U."/>
            <person name="Rameau R."/>
            <person name="Ray V."/>
            <person name="Raymond C."/>
            <person name="Retta R."/>
            <person name="Richardson S."/>
            <person name="Rise C."/>
            <person name="Rodriguez J."/>
            <person name="Rogers J."/>
            <person name="Rogov P."/>
            <person name="Rutman M."/>
            <person name="Schupbach R."/>
            <person name="Seaman C."/>
            <person name="Settipalli S."/>
            <person name="Sharpe T."/>
            <person name="Sheridan J."/>
            <person name="Sherpa N."/>
            <person name="Shi J."/>
            <person name="Smirnov S."/>
            <person name="Smith C."/>
            <person name="Sougnez C."/>
            <person name="Spencer B."/>
            <person name="Stalker J."/>
            <person name="Stange-thomann N."/>
            <person name="Stavropoulos S."/>
            <person name="Stetson K."/>
            <person name="Stone C."/>
            <person name="Stone S."/>
            <person name="Stubbs M."/>
            <person name="Talamas J."/>
            <person name="Tchuinga P."/>
            <person name="Tenzing P."/>
            <person name="Tesfaye S."/>
            <person name="Theodore J."/>
            <person name="Thoulutsang Y."/>
            <person name="Topham K."/>
            <person name="Towey S."/>
            <person name="Tsamla T."/>
            <person name="Tsomo N."/>
            <person name="Vallee D."/>
            <person name="Vassiliev H."/>
            <person name="Venkataraman V."/>
            <person name="Vinson J."/>
            <person name="Vo A."/>
            <person name="Wade C."/>
            <person name="Wang S."/>
            <person name="Wangchuk T."/>
            <person name="Wangdi T."/>
            <person name="Whittaker C."/>
            <person name="Wilkinson J."/>
            <person name="Wu Y."/>
            <person name="Wyman D."/>
            <person name="Yadav S."/>
            <person name="Yang S."/>
            <person name="Yang X."/>
            <person name="Yeager S."/>
            <person name="Yee E."/>
            <person name="Young G."/>
            <person name="Zainoun J."/>
            <person name="Zembeck L."/>
            <person name="Zimmer A."/>
            <person name="Zody M."/>
            <person name="Lander E."/>
        </authorList>
    </citation>
    <scope>NUCLEOTIDE SEQUENCE [LARGE SCALE GENOMIC DNA]</scope>
</reference>
<dbReference type="eggNOG" id="KOG3542">
    <property type="taxonomic scope" value="Eukaryota"/>
</dbReference>
<reference evidence="3" key="2">
    <citation type="submission" date="2025-08" db="UniProtKB">
        <authorList>
            <consortium name="Ensembl"/>
        </authorList>
    </citation>
    <scope>IDENTIFICATION</scope>
</reference>